<name>A0ABY7G3M8_MYAAR</name>
<gene>
    <name evidence="4" type="ORF">MAR_002613</name>
</gene>
<reference evidence="4" key="1">
    <citation type="submission" date="2022-11" db="EMBL/GenBank/DDBJ databases">
        <title>Centuries of genome instability and evolution in soft-shell clam transmissible cancer (bioRxiv).</title>
        <authorList>
            <person name="Hart S.F.M."/>
            <person name="Yonemitsu M.A."/>
            <person name="Giersch R.M."/>
            <person name="Beal B.F."/>
            <person name="Arriagada G."/>
            <person name="Davis B.W."/>
            <person name="Ostrander E.A."/>
            <person name="Goff S.P."/>
            <person name="Metzger M.J."/>
        </authorList>
    </citation>
    <scope>NUCLEOTIDE SEQUENCE</scope>
    <source>
        <strain evidence="4">MELC-2E11</strain>
        <tissue evidence="4">Siphon/mantle</tissue>
    </source>
</reference>
<feature type="transmembrane region" description="Helical" evidence="2">
    <location>
        <begin position="132"/>
        <end position="153"/>
    </location>
</feature>
<dbReference type="Proteomes" id="UP001164746">
    <property type="component" value="Chromosome 16"/>
</dbReference>
<evidence type="ECO:0000256" key="1">
    <source>
        <dbReference type="SAM" id="MobiDB-lite"/>
    </source>
</evidence>
<feature type="chain" id="PRO_5046683339" evidence="3">
    <location>
        <begin position="21"/>
        <end position="154"/>
    </location>
</feature>
<keyword evidence="5" id="KW-1185">Reference proteome</keyword>
<feature type="signal peptide" evidence="3">
    <location>
        <begin position="1"/>
        <end position="20"/>
    </location>
</feature>
<accession>A0ABY7G3M8</accession>
<organism evidence="4 5">
    <name type="scientific">Mya arenaria</name>
    <name type="common">Soft-shell clam</name>
    <dbReference type="NCBI Taxonomy" id="6604"/>
    <lineage>
        <taxon>Eukaryota</taxon>
        <taxon>Metazoa</taxon>
        <taxon>Spiralia</taxon>
        <taxon>Lophotrochozoa</taxon>
        <taxon>Mollusca</taxon>
        <taxon>Bivalvia</taxon>
        <taxon>Autobranchia</taxon>
        <taxon>Heteroconchia</taxon>
        <taxon>Euheterodonta</taxon>
        <taxon>Imparidentia</taxon>
        <taxon>Neoheterodontei</taxon>
        <taxon>Myida</taxon>
        <taxon>Myoidea</taxon>
        <taxon>Myidae</taxon>
        <taxon>Mya</taxon>
    </lineage>
</organism>
<sequence length="154" mass="16456">MDKYITLLTFICFTFGFARAQSDGCTSFKNLNSSSLLTDNTGISNPPLHLSPGWYRYTGTLSGVMSTSCPNVTNQCGAKKQAWLKDSSAVPPSTVKTTSTTTTPNSATSPSALGSPEPPVKNNSQRKPKSTGVLIGAALSVVVLWACDWFNWIL</sequence>
<evidence type="ECO:0000313" key="5">
    <source>
        <dbReference type="Proteomes" id="UP001164746"/>
    </source>
</evidence>
<evidence type="ECO:0000313" key="4">
    <source>
        <dbReference type="EMBL" id="WAR29045.1"/>
    </source>
</evidence>
<evidence type="ECO:0000256" key="2">
    <source>
        <dbReference type="SAM" id="Phobius"/>
    </source>
</evidence>
<protein>
    <submittedName>
        <fullName evidence="4">Uncharacterized protein</fullName>
    </submittedName>
</protein>
<feature type="region of interest" description="Disordered" evidence="1">
    <location>
        <begin position="86"/>
        <end position="128"/>
    </location>
</feature>
<proteinExistence type="predicted"/>
<keyword evidence="2" id="KW-0812">Transmembrane</keyword>
<dbReference type="EMBL" id="CP111027">
    <property type="protein sequence ID" value="WAR29045.1"/>
    <property type="molecule type" value="Genomic_DNA"/>
</dbReference>
<keyword evidence="2" id="KW-0472">Membrane</keyword>
<feature type="compositionally biased region" description="Low complexity" evidence="1">
    <location>
        <begin position="87"/>
        <end position="112"/>
    </location>
</feature>
<keyword evidence="2" id="KW-1133">Transmembrane helix</keyword>
<keyword evidence="3" id="KW-0732">Signal</keyword>
<evidence type="ECO:0000256" key="3">
    <source>
        <dbReference type="SAM" id="SignalP"/>
    </source>
</evidence>